<evidence type="ECO:0000256" key="1">
    <source>
        <dbReference type="ARBA" id="ARBA00004651"/>
    </source>
</evidence>
<evidence type="ECO:0000256" key="6">
    <source>
        <dbReference type="ARBA" id="ARBA00023065"/>
    </source>
</evidence>
<feature type="transmembrane region" description="Helical" evidence="9">
    <location>
        <begin position="229"/>
        <end position="262"/>
    </location>
</feature>
<accession>A0AAD5U2I6</accession>
<dbReference type="Proteomes" id="UP001211065">
    <property type="component" value="Unassembled WGS sequence"/>
</dbReference>
<dbReference type="PANTHER" id="PTHR33281:SF19">
    <property type="entry name" value="VOLTAGE-DEPENDENT ANION CHANNEL-FORMING PROTEIN YNEE"/>
    <property type="match status" value="1"/>
</dbReference>
<dbReference type="Pfam" id="PF25539">
    <property type="entry name" value="Bestrophin_2"/>
    <property type="match status" value="1"/>
</dbReference>
<dbReference type="GO" id="GO:0005886">
    <property type="term" value="C:plasma membrane"/>
    <property type="evidence" value="ECO:0007669"/>
    <property type="project" value="UniProtKB-SubCell"/>
</dbReference>
<sequence length="399" mass="45083">MVDNTSGGQDVNKHDAHMGDLINFKASVFGSIVIPLSFLSVWSVIWTTVYHAGVGLTFNAGTTLITVLGTVLSLLLGFRTNSAYDRYWEGRKLWSNLQIQVRNLSRLLTLGIKTNNAEEVLERKRALLLLQAYAISIKHYLRDEYGTDYNDYNGLLCFKVEDERAIPFEIMFQIQGFVYNAKSEDRIDVCHQAQVLGLCSGLVEILTNFERVRNTPIPLAYEIHLRHILFLYLLSLPFQIAASQAWFTIPIVILASFTMLGIESIGGEIENPFGYDLNDLNSDEFCAVIRKEVNFISEREQVYNNIAGWTKLYATVIGAEGEEDFYEESGNLKPSMAKDDGKQGARVSLELARRSAERRHSSELSKRNSARLSESTKSSRPTLQTVEEVKDPVIKVYKN</sequence>
<comment type="caution">
    <text evidence="10">The sequence shown here is derived from an EMBL/GenBank/DDBJ whole genome shotgun (WGS) entry which is preliminary data.</text>
</comment>
<keyword evidence="3" id="KW-1003">Cell membrane</keyword>
<feature type="compositionally biased region" description="Polar residues" evidence="8">
    <location>
        <begin position="370"/>
        <end position="385"/>
    </location>
</feature>
<dbReference type="PANTHER" id="PTHR33281">
    <property type="entry name" value="UPF0187 PROTEIN YNEE"/>
    <property type="match status" value="1"/>
</dbReference>
<dbReference type="GO" id="GO:0005254">
    <property type="term" value="F:chloride channel activity"/>
    <property type="evidence" value="ECO:0007669"/>
    <property type="project" value="InterPro"/>
</dbReference>
<evidence type="ECO:0000256" key="2">
    <source>
        <dbReference type="ARBA" id="ARBA00022448"/>
    </source>
</evidence>
<name>A0AAD5U2I6_9FUNG</name>
<evidence type="ECO:0000256" key="9">
    <source>
        <dbReference type="SAM" id="Phobius"/>
    </source>
</evidence>
<evidence type="ECO:0000256" key="8">
    <source>
        <dbReference type="SAM" id="MobiDB-lite"/>
    </source>
</evidence>
<keyword evidence="11" id="KW-1185">Reference proteome</keyword>
<evidence type="ECO:0000313" key="11">
    <source>
        <dbReference type="Proteomes" id="UP001211065"/>
    </source>
</evidence>
<evidence type="ECO:0000256" key="7">
    <source>
        <dbReference type="ARBA" id="ARBA00023136"/>
    </source>
</evidence>
<evidence type="ECO:0000256" key="4">
    <source>
        <dbReference type="ARBA" id="ARBA00022692"/>
    </source>
</evidence>
<feature type="compositionally biased region" description="Basic and acidic residues" evidence="8">
    <location>
        <begin position="353"/>
        <end position="366"/>
    </location>
</feature>
<feature type="region of interest" description="Disordered" evidence="8">
    <location>
        <begin position="353"/>
        <end position="388"/>
    </location>
</feature>
<keyword evidence="5 9" id="KW-1133">Transmembrane helix</keyword>
<feature type="transmembrane region" description="Helical" evidence="9">
    <location>
        <begin position="56"/>
        <end position="78"/>
    </location>
</feature>
<dbReference type="AlphaFoldDB" id="A0AAD5U2I6"/>
<evidence type="ECO:0000256" key="3">
    <source>
        <dbReference type="ARBA" id="ARBA00022475"/>
    </source>
</evidence>
<reference evidence="10" key="1">
    <citation type="submission" date="2020-05" db="EMBL/GenBank/DDBJ databases">
        <title>Phylogenomic resolution of chytrid fungi.</title>
        <authorList>
            <person name="Stajich J.E."/>
            <person name="Amses K."/>
            <person name="Simmons R."/>
            <person name="Seto K."/>
            <person name="Myers J."/>
            <person name="Bonds A."/>
            <person name="Quandt C.A."/>
            <person name="Barry K."/>
            <person name="Liu P."/>
            <person name="Grigoriev I."/>
            <person name="Longcore J.E."/>
            <person name="James T.Y."/>
        </authorList>
    </citation>
    <scope>NUCLEOTIDE SEQUENCE</scope>
    <source>
        <strain evidence="10">JEL0476</strain>
    </source>
</reference>
<feature type="transmembrane region" description="Helical" evidence="9">
    <location>
        <begin position="28"/>
        <end position="50"/>
    </location>
</feature>
<comment type="subcellular location">
    <subcellularLocation>
        <location evidence="1">Cell membrane</location>
        <topology evidence="1">Multi-pass membrane protein</topology>
    </subcellularLocation>
</comment>
<protein>
    <submittedName>
        <fullName evidence="10">Uncharacterized protein</fullName>
    </submittedName>
</protein>
<evidence type="ECO:0000313" key="10">
    <source>
        <dbReference type="EMBL" id="KAJ3222180.1"/>
    </source>
</evidence>
<keyword evidence="4 9" id="KW-0812">Transmembrane</keyword>
<dbReference type="EMBL" id="JADGJW010000187">
    <property type="protein sequence ID" value="KAJ3222180.1"/>
    <property type="molecule type" value="Genomic_DNA"/>
</dbReference>
<keyword evidence="2" id="KW-0813">Transport</keyword>
<gene>
    <name evidence="10" type="ORF">HK099_002579</name>
</gene>
<organism evidence="10 11">
    <name type="scientific">Clydaea vesicula</name>
    <dbReference type="NCBI Taxonomy" id="447962"/>
    <lineage>
        <taxon>Eukaryota</taxon>
        <taxon>Fungi</taxon>
        <taxon>Fungi incertae sedis</taxon>
        <taxon>Chytridiomycota</taxon>
        <taxon>Chytridiomycota incertae sedis</taxon>
        <taxon>Chytridiomycetes</taxon>
        <taxon>Lobulomycetales</taxon>
        <taxon>Lobulomycetaceae</taxon>
        <taxon>Clydaea</taxon>
    </lineage>
</organism>
<keyword evidence="7 9" id="KW-0472">Membrane</keyword>
<keyword evidence="6" id="KW-0406">Ion transport</keyword>
<dbReference type="InterPro" id="IPR044669">
    <property type="entry name" value="YneE/VCCN1/2-like"/>
</dbReference>
<evidence type="ECO:0000256" key="5">
    <source>
        <dbReference type="ARBA" id="ARBA00022989"/>
    </source>
</evidence>
<proteinExistence type="predicted"/>